<reference evidence="2 3" key="1">
    <citation type="submission" date="2019-05" db="EMBL/GenBank/DDBJ databases">
        <title>Mycolicibacterium sphagni ENV482 genome assembly.</title>
        <authorList>
            <person name="Chen W."/>
            <person name="Faulkner N.W."/>
            <person name="Hyman M.R."/>
        </authorList>
    </citation>
    <scope>NUCLEOTIDE SEQUENCE [LARGE SCALE GENOMIC DNA]</scope>
    <source>
        <strain evidence="2 3">ENV482</strain>
    </source>
</reference>
<sequence>MNGENYSQTIPRELVHKQAVGEVLVTSVSGQADGWLVHAQLPRLHSFHTDGLGRQGEYHDPLLVMEAFRQGCIAASHLFYDVPLDARHTVRYYELSVVDFAQLERGSSTLDLELNIVVQRELRREGRDAVHGLEVQAVASHDGTKAMELSGAFGWMSLAKWQSFRAGAAWEPGPQPAPPDPRSVGRTRMQNVVIGEPVQSPENASASAPLIVDISHPTIFDHPLDHLPGGLIIEATRQLSLAIADTRASSLVGPSWLRIDFHSFTEMDSVSTVAMAQGVDDPLTFRGDVTQSGQTRATVELAFME</sequence>
<keyword evidence="3" id="KW-1185">Reference proteome</keyword>
<dbReference type="Pfam" id="PF03756">
    <property type="entry name" value="AfsA"/>
    <property type="match status" value="2"/>
</dbReference>
<proteinExistence type="predicted"/>
<organism evidence="2 3">
    <name type="scientific">Mycolicibacterium sphagni</name>
    <dbReference type="NCBI Taxonomy" id="1786"/>
    <lineage>
        <taxon>Bacteria</taxon>
        <taxon>Bacillati</taxon>
        <taxon>Actinomycetota</taxon>
        <taxon>Actinomycetes</taxon>
        <taxon>Mycobacteriales</taxon>
        <taxon>Mycobacteriaceae</taxon>
        <taxon>Mycolicibacterium</taxon>
    </lineage>
</organism>
<gene>
    <name evidence="2" type="ORF">FEG63_15655</name>
</gene>
<evidence type="ECO:0000259" key="1">
    <source>
        <dbReference type="Pfam" id="PF03756"/>
    </source>
</evidence>
<dbReference type="EMBL" id="VBSB01000010">
    <property type="protein sequence ID" value="NTY60981.1"/>
    <property type="molecule type" value="Genomic_DNA"/>
</dbReference>
<feature type="domain" description="A-factor biosynthesis hotdog" evidence="1">
    <location>
        <begin position="14"/>
        <end position="127"/>
    </location>
</feature>
<evidence type="ECO:0000313" key="2">
    <source>
        <dbReference type="EMBL" id="NTY60981.1"/>
    </source>
</evidence>
<evidence type="ECO:0000313" key="3">
    <source>
        <dbReference type="Proteomes" id="UP000708347"/>
    </source>
</evidence>
<dbReference type="Proteomes" id="UP000708347">
    <property type="component" value="Unassembled WGS sequence"/>
</dbReference>
<accession>A0ABX2JTF3</accession>
<dbReference type="InterPro" id="IPR005509">
    <property type="entry name" value="AfsA_hotdog_dom"/>
</dbReference>
<feature type="domain" description="A-factor biosynthesis hotdog" evidence="1">
    <location>
        <begin position="184"/>
        <end position="281"/>
    </location>
</feature>
<dbReference type="RefSeq" id="WP_174398798.1">
    <property type="nucleotide sequence ID" value="NZ_VBSB01000010.1"/>
</dbReference>
<name>A0ABX2JTF3_9MYCO</name>
<comment type="caution">
    <text evidence="2">The sequence shown here is derived from an EMBL/GenBank/DDBJ whole genome shotgun (WGS) entry which is preliminary data.</text>
</comment>
<protein>
    <recommendedName>
        <fullName evidence="1">A-factor biosynthesis hotdog domain-containing protein</fullName>
    </recommendedName>
</protein>